<feature type="non-terminal residue" evidence="1">
    <location>
        <position position="71"/>
    </location>
</feature>
<organism evidence="1 2">
    <name type="scientific">Thalictrum thalictroides</name>
    <name type="common">Rue-anemone</name>
    <name type="synonym">Anemone thalictroides</name>
    <dbReference type="NCBI Taxonomy" id="46969"/>
    <lineage>
        <taxon>Eukaryota</taxon>
        <taxon>Viridiplantae</taxon>
        <taxon>Streptophyta</taxon>
        <taxon>Embryophyta</taxon>
        <taxon>Tracheophyta</taxon>
        <taxon>Spermatophyta</taxon>
        <taxon>Magnoliopsida</taxon>
        <taxon>Ranunculales</taxon>
        <taxon>Ranunculaceae</taxon>
        <taxon>Thalictroideae</taxon>
        <taxon>Thalictrum</taxon>
    </lineage>
</organism>
<comment type="caution">
    <text evidence="1">The sequence shown here is derived from an EMBL/GenBank/DDBJ whole genome shotgun (WGS) entry which is preliminary data.</text>
</comment>
<accession>A0A7J6X1M6</accession>
<dbReference type="EMBL" id="JABWDY010007845">
    <property type="protein sequence ID" value="KAF5202620.1"/>
    <property type="molecule type" value="Genomic_DNA"/>
</dbReference>
<proteinExistence type="predicted"/>
<name>A0A7J6X1M6_THATH</name>
<evidence type="ECO:0000313" key="2">
    <source>
        <dbReference type="Proteomes" id="UP000554482"/>
    </source>
</evidence>
<reference evidence="1 2" key="1">
    <citation type="submission" date="2020-06" db="EMBL/GenBank/DDBJ databases">
        <title>Transcriptomic and genomic resources for Thalictrum thalictroides and T. hernandezii: Facilitating candidate gene discovery in an emerging model plant lineage.</title>
        <authorList>
            <person name="Arias T."/>
            <person name="Riano-Pachon D.M."/>
            <person name="Di Stilio V.S."/>
        </authorList>
    </citation>
    <scope>NUCLEOTIDE SEQUENCE [LARGE SCALE GENOMIC DNA]</scope>
    <source>
        <strain evidence="2">cv. WT478/WT964</strain>
        <tissue evidence="1">Leaves</tissue>
    </source>
</reference>
<dbReference type="Proteomes" id="UP000554482">
    <property type="component" value="Unassembled WGS sequence"/>
</dbReference>
<gene>
    <name evidence="1" type="ORF">FRX31_007795</name>
</gene>
<dbReference type="AlphaFoldDB" id="A0A7J6X1M6"/>
<keyword evidence="2" id="KW-1185">Reference proteome</keyword>
<evidence type="ECO:0000313" key="1">
    <source>
        <dbReference type="EMBL" id="KAF5202620.1"/>
    </source>
</evidence>
<protein>
    <submittedName>
        <fullName evidence="1">Uncharacterized protein</fullName>
    </submittedName>
</protein>
<sequence>MALSSPPLTNNILQKPFLSSKIPSTSQSSTVSVSRSSTLRCSVTAVAPSSVKTAKEYKLKSLKARQIVDSR</sequence>